<keyword evidence="6" id="KW-1015">Disulfide bond</keyword>
<feature type="transmembrane region" description="Helical" evidence="7">
    <location>
        <begin position="12"/>
        <end position="34"/>
    </location>
</feature>
<evidence type="ECO:0000256" key="6">
    <source>
        <dbReference type="PIRSR" id="PIRSR002419-1"/>
    </source>
</evidence>
<comment type="caution">
    <text evidence="8">The sequence shown here is derived from an EMBL/GenBank/DDBJ whole genome shotgun (WGS) entry which is preliminary data.</text>
</comment>
<evidence type="ECO:0000256" key="7">
    <source>
        <dbReference type="RuleBase" id="RU361218"/>
    </source>
</evidence>
<evidence type="ECO:0000256" key="3">
    <source>
        <dbReference type="ARBA" id="ARBA00022692"/>
    </source>
</evidence>
<dbReference type="AlphaFoldDB" id="A0A9P0LB50"/>
<name>A0A9P0LB50_ACAOB</name>
<organism evidence="8 9">
    <name type="scientific">Acanthoscelides obtectus</name>
    <name type="common">Bean weevil</name>
    <name type="synonym">Bruchus obtectus</name>
    <dbReference type="NCBI Taxonomy" id="200917"/>
    <lineage>
        <taxon>Eukaryota</taxon>
        <taxon>Metazoa</taxon>
        <taxon>Ecdysozoa</taxon>
        <taxon>Arthropoda</taxon>
        <taxon>Hexapoda</taxon>
        <taxon>Insecta</taxon>
        <taxon>Pterygota</taxon>
        <taxon>Neoptera</taxon>
        <taxon>Endopterygota</taxon>
        <taxon>Coleoptera</taxon>
        <taxon>Polyphaga</taxon>
        <taxon>Cucujiformia</taxon>
        <taxon>Chrysomeloidea</taxon>
        <taxon>Chrysomelidae</taxon>
        <taxon>Bruchinae</taxon>
        <taxon>Bruchini</taxon>
        <taxon>Acanthoscelides</taxon>
    </lineage>
</organism>
<dbReference type="GO" id="GO:0005886">
    <property type="term" value="C:plasma membrane"/>
    <property type="evidence" value="ECO:0007669"/>
    <property type="project" value="TreeGrafter"/>
</dbReference>
<dbReference type="EMBL" id="CAKOFQ010007072">
    <property type="protein sequence ID" value="CAH1989775.1"/>
    <property type="molecule type" value="Genomic_DNA"/>
</dbReference>
<sequence length="226" mass="24608">MFIARVAKGILFVVNLLIFVGACGSVGLAIYYRLHNAGLPMESVDIFAMVAGACVALIAFFGCCGAYKENTCLLTTYSTALIALVIVELALAVVAFLVISGRSLGPDITRHLNDMYDDKEINQSYMDILNTVQRYFECCGIVGSRDMKAFLRKGTLMDSCCEPKFAGHCMFSNAYKDGCQPQIKEFLEKNFKIIGGVAVAVGVAEMIGAALAICVKRKIIYEQAYI</sequence>
<evidence type="ECO:0000313" key="9">
    <source>
        <dbReference type="Proteomes" id="UP001152888"/>
    </source>
</evidence>
<dbReference type="PANTHER" id="PTHR19282:SF544">
    <property type="entry name" value="TETRASPANIN"/>
    <property type="match status" value="1"/>
</dbReference>
<keyword evidence="9" id="KW-1185">Reference proteome</keyword>
<dbReference type="Proteomes" id="UP001152888">
    <property type="component" value="Unassembled WGS sequence"/>
</dbReference>
<evidence type="ECO:0000256" key="2">
    <source>
        <dbReference type="ARBA" id="ARBA00006840"/>
    </source>
</evidence>
<keyword evidence="3 7" id="KW-0812">Transmembrane</keyword>
<evidence type="ECO:0000313" key="8">
    <source>
        <dbReference type="EMBL" id="CAH1989775.1"/>
    </source>
</evidence>
<evidence type="ECO:0000256" key="1">
    <source>
        <dbReference type="ARBA" id="ARBA00004141"/>
    </source>
</evidence>
<accession>A0A9P0LB50</accession>
<proteinExistence type="inferred from homology"/>
<dbReference type="InterPro" id="IPR018499">
    <property type="entry name" value="Tetraspanin/Peripherin"/>
</dbReference>
<gene>
    <name evidence="8" type="ORF">ACAOBT_LOCUS19279</name>
</gene>
<dbReference type="PANTHER" id="PTHR19282">
    <property type="entry name" value="TETRASPANIN"/>
    <property type="match status" value="1"/>
</dbReference>
<comment type="similarity">
    <text evidence="2 7">Belongs to the tetraspanin (TM4SF) family.</text>
</comment>
<feature type="transmembrane region" description="Helical" evidence="7">
    <location>
        <begin position="79"/>
        <end position="99"/>
    </location>
</feature>
<evidence type="ECO:0000256" key="4">
    <source>
        <dbReference type="ARBA" id="ARBA00022989"/>
    </source>
</evidence>
<dbReference type="Gene3D" id="1.10.1450.10">
    <property type="entry name" value="Tetraspanin"/>
    <property type="match status" value="1"/>
</dbReference>
<keyword evidence="5 7" id="KW-0472">Membrane</keyword>
<dbReference type="PIRSF" id="PIRSF002419">
    <property type="entry name" value="Tetraspanin"/>
    <property type="match status" value="1"/>
</dbReference>
<dbReference type="PRINTS" id="PR00259">
    <property type="entry name" value="TMFOUR"/>
</dbReference>
<keyword evidence="4 7" id="KW-1133">Transmembrane helix</keyword>
<dbReference type="CDD" id="cd03127">
    <property type="entry name" value="tetraspanin_LEL"/>
    <property type="match status" value="1"/>
</dbReference>
<comment type="subcellular location">
    <subcellularLocation>
        <location evidence="1 7">Membrane</location>
        <topology evidence="1 7">Multi-pass membrane protein</topology>
    </subcellularLocation>
</comment>
<dbReference type="SUPFAM" id="SSF48652">
    <property type="entry name" value="Tetraspanin"/>
    <property type="match status" value="1"/>
</dbReference>
<dbReference type="Pfam" id="PF00335">
    <property type="entry name" value="Tetraspanin"/>
    <property type="match status" value="1"/>
</dbReference>
<dbReference type="InterPro" id="IPR008952">
    <property type="entry name" value="Tetraspanin_EC2_sf"/>
</dbReference>
<protein>
    <recommendedName>
        <fullName evidence="7">Tetraspanin</fullName>
    </recommendedName>
</protein>
<feature type="transmembrane region" description="Helical" evidence="7">
    <location>
        <begin position="46"/>
        <end position="67"/>
    </location>
</feature>
<dbReference type="InterPro" id="IPR000301">
    <property type="entry name" value="Tetraspanin_animals"/>
</dbReference>
<feature type="transmembrane region" description="Helical" evidence="7">
    <location>
        <begin position="193"/>
        <end position="215"/>
    </location>
</feature>
<feature type="disulfide bond" evidence="6">
    <location>
        <begin position="139"/>
        <end position="160"/>
    </location>
</feature>
<evidence type="ECO:0000256" key="5">
    <source>
        <dbReference type="ARBA" id="ARBA00023136"/>
    </source>
</evidence>
<reference evidence="8" key="1">
    <citation type="submission" date="2022-03" db="EMBL/GenBank/DDBJ databases">
        <authorList>
            <person name="Sayadi A."/>
        </authorList>
    </citation>
    <scope>NUCLEOTIDE SEQUENCE</scope>
</reference>
<dbReference type="OrthoDB" id="10033535at2759"/>
<dbReference type="PROSITE" id="PS51257">
    <property type="entry name" value="PROKAR_LIPOPROTEIN"/>
    <property type="match status" value="1"/>
</dbReference>